<keyword evidence="4" id="KW-1185">Reference proteome</keyword>
<protein>
    <submittedName>
        <fullName evidence="3">Extracellular solute-binding protein</fullName>
    </submittedName>
</protein>
<dbReference type="PANTHER" id="PTHR43649">
    <property type="entry name" value="ARABINOSE-BINDING PROTEIN-RELATED"/>
    <property type="match status" value="1"/>
</dbReference>
<name>A0A7M2RKN8_9FIRM</name>
<evidence type="ECO:0000313" key="4">
    <source>
        <dbReference type="Proteomes" id="UP000593601"/>
    </source>
</evidence>
<dbReference type="Pfam" id="PF01547">
    <property type="entry name" value="SBP_bac_1"/>
    <property type="match status" value="1"/>
</dbReference>
<evidence type="ECO:0000256" key="1">
    <source>
        <dbReference type="SAM" id="MobiDB-lite"/>
    </source>
</evidence>
<accession>A0A7M2RKN8</accession>
<dbReference type="KEGG" id="bliq:INP51_04090"/>
<dbReference type="PROSITE" id="PS51257">
    <property type="entry name" value="PROKAR_LIPOPROTEIN"/>
    <property type="match status" value="1"/>
</dbReference>
<dbReference type="InterPro" id="IPR006059">
    <property type="entry name" value="SBP"/>
</dbReference>
<feature type="signal peptide" evidence="2">
    <location>
        <begin position="1"/>
        <end position="20"/>
    </location>
</feature>
<dbReference type="RefSeq" id="WP_193736457.1">
    <property type="nucleotide sequence ID" value="NZ_CP063304.1"/>
</dbReference>
<reference evidence="3 4" key="1">
    <citation type="submission" date="2020-10" db="EMBL/GenBank/DDBJ databases">
        <title>Blautia liquoris sp.nov., isolated from the mud in a fermentation cellar used for the production of Chinese strong-flavoured liquor.</title>
        <authorList>
            <person name="Lu L."/>
        </authorList>
    </citation>
    <scope>NUCLEOTIDE SEQUENCE [LARGE SCALE GENOMIC DNA]</scope>
    <source>
        <strain evidence="3 4">LZLJ-3</strain>
    </source>
</reference>
<feature type="region of interest" description="Disordered" evidence="1">
    <location>
        <begin position="28"/>
        <end position="51"/>
    </location>
</feature>
<dbReference type="SUPFAM" id="SSF53850">
    <property type="entry name" value="Periplasmic binding protein-like II"/>
    <property type="match status" value="1"/>
</dbReference>
<keyword evidence="2" id="KW-0732">Signal</keyword>
<gene>
    <name evidence="3" type="ORF">INP51_04090</name>
</gene>
<dbReference type="PANTHER" id="PTHR43649:SF12">
    <property type="entry name" value="DIACETYLCHITOBIOSE BINDING PROTEIN DASA"/>
    <property type="match status" value="1"/>
</dbReference>
<feature type="compositionally biased region" description="Basic and acidic residues" evidence="1">
    <location>
        <begin position="40"/>
        <end position="51"/>
    </location>
</feature>
<dbReference type="Gene3D" id="3.40.190.10">
    <property type="entry name" value="Periplasmic binding protein-like II"/>
    <property type="match status" value="2"/>
</dbReference>
<dbReference type="Proteomes" id="UP000593601">
    <property type="component" value="Chromosome"/>
</dbReference>
<evidence type="ECO:0000256" key="2">
    <source>
        <dbReference type="SAM" id="SignalP"/>
    </source>
</evidence>
<dbReference type="InterPro" id="IPR050490">
    <property type="entry name" value="Bact_solute-bd_prot1"/>
</dbReference>
<sequence>MRKKMLCTFLAAMMAATTFAGCGNDAGKDAKSATSAKSSASEDSKEKDVEKPDKIKLMIDGTVFTKENAQDKFVERFEELSGIKLELTQPDHDAYHDVLGQTFASGPDNWPDVVLLDPTYYSGYAKEGALWDMTDAWENSELKASGRINNEDLIKNLYIDGKLYGFANGRGNGCVTYVKQKWLGNCNLDVPTTYDEYINMLKAFTEGDPDGNGVDGDTYGVSSARLIGEEIPFVNYLPEFYQGAYPSFYQKDDGTWVDGFTEDSMKEAIGRLRDAYQAGYIDKESLTNGTNDCRNKFYEDKFGVFTYWAGTWATNLKVNLAANNRDDKLVALPPIKEVGKYLERRPPVFAITAACKNPEGVFKYFIESMLDGGDMQVLWTYGVEGTHWSTKAETVCGNTYEEGQFHMLESLEKPGTQWTKNNIDPMLSISDFKEKDPGAEQIAPEARDAQQLFNDNSTLAPNFVSTDEMSQYNGDLTTLKNTIIANVVTQGANIDDEYARFEKEGGTDWSKQIVDSLNKMEKK</sequence>
<dbReference type="AlphaFoldDB" id="A0A7M2RKN8"/>
<dbReference type="EMBL" id="CP063304">
    <property type="protein sequence ID" value="QOV20137.1"/>
    <property type="molecule type" value="Genomic_DNA"/>
</dbReference>
<organism evidence="3 4">
    <name type="scientific">Blautia liquoris</name>
    <dbReference type="NCBI Taxonomy" id="2779518"/>
    <lineage>
        <taxon>Bacteria</taxon>
        <taxon>Bacillati</taxon>
        <taxon>Bacillota</taxon>
        <taxon>Clostridia</taxon>
        <taxon>Lachnospirales</taxon>
        <taxon>Lachnospiraceae</taxon>
        <taxon>Blautia</taxon>
    </lineage>
</organism>
<feature type="chain" id="PRO_5038512778" evidence="2">
    <location>
        <begin position="21"/>
        <end position="523"/>
    </location>
</feature>
<proteinExistence type="predicted"/>
<evidence type="ECO:0000313" key="3">
    <source>
        <dbReference type="EMBL" id="QOV20137.1"/>
    </source>
</evidence>